<dbReference type="NCBIfam" id="TIGR00099">
    <property type="entry name" value="Cof-subfamily"/>
    <property type="match status" value="1"/>
</dbReference>
<dbReference type="SUPFAM" id="SSF56784">
    <property type="entry name" value="HAD-like"/>
    <property type="match status" value="1"/>
</dbReference>
<dbReference type="EMBL" id="CP003261">
    <property type="protein sequence ID" value="AGK98952.1"/>
    <property type="molecule type" value="Genomic_DNA"/>
</dbReference>
<dbReference type="KEGG" id="cpas:Clopa_4225"/>
<organism evidence="1 2">
    <name type="scientific">Clostridium pasteurianum BC1</name>
    <dbReference type="NCBI Taxonomy" id="86416"/>
    <lineage>
        <taxon>Bacteria</taxon>
        <taxon>Bacillati</taxon>
        <taxon>Bacillota</taxon>
        <taxon>Clostridia</taxon>
        <taxon>Eubacteriales</taxon>
        <taxon>Clostridiaceae</taxon>
        <taxon>Clostridium</taxon>
    </lineage>
</organism>
<dbReference type="PANTHER" id="PTHR10000:SF25">
    <property type="entry name" value="PHOSPHATASE YKRA-RELATED"/>
    <property type="match status" value="1"/>
</dbReference>
<dbReference type="GO" id="GO:0016791">
    <property type="term" value="F:phosphatase activity"/>
    <property type="evidence" value="ECO:0007669"/>
    <property type="project" value="UniProtKB-ARBA"/>
</dbReference>
<dbReference type="InterPro" id="IPR006379">
    <property type="entry name" value="HAD-SF_hydro_IIB"/>
</dbReference>
<dbReference type="STRING" id="86416.Clopa_4225"/>
<dbReference type="SFLD" id="SFLDG01140">
    <property type="entry name" value="C2.B:_Phosphomannomutase_and_P"/>
    <property type="match status" value="1"/>
</dbReference>
<dbReference type="AlphaFoldDB" id="R4K6Z7"/>
<dbReference type="InterPro" id="IPR036412">
    <property type="entry name" value="HAD-like_sf"/>
</dbReference>
<dbReference type="HOGENOM" id="CLU_044146_7_2_9"/>
<dbReference type="InterPro" id="IPR023214">
    <property type="entry name" value="HAD_sf"/>
</dbReference>
<accession>R4K6Z7</accession>
<sequence>MDKKMIFFDIDGTIVTEGTHICPESTINAIKKVRENGNLAFINTGRTYFNVTEDIRSIGFDGYICGCGTYINHEDKVLLHRSITHEDCVDIVKKLRQYKVQALFEGLNDIFFDHTEPSTGYIAVLKDEFGARGFDVSRSWDDPNIAFDKFVVWIDENSDYKSFYSYITKGYDYIDRGKGFGEIVPKGYSKATGIQYLQKHFNIPLNNCYAIGDSTNDLPMLKYVGNSIAMGNSTPVLFDSVSFVTKDIEEDGIEYALKHYGII</sequence>
<dbReference type="eggNOG" id="COG0561">
    <property type="taxonomic scope" value="Bacteria"/>
</dbReference>
<evidence type="ECO:0000313" key="2">
    <source>
        <dbReference type="Proteomes" id="UP000013523"/>
    </source>
</evidence>
<name>R4K6Z7_CLOPA</name>
<dbReference type="Pfam" id="PF08282">
    <property type="entry name" value="Hydrolase_3"/>
    <property type="match status" value="1"/>
</dbReference>
<proteinExistence type="predicted"/>
<dbReference type="OrthoDB" id="9810101at2"/>
<reference evidence="1 2" key="1">
    <citation type="submission" date="2012-01" db="EMBL/GenBank/DDBJ databases">
        <title>Complete sequence of chromosome of Clostridium pasteurianum BC1.</title>
        <authorList>
            <consortium name="US DOE Joint Genome Institute"/>
            <person name="Lucas S."/>
            <person name="Han J."/>
            <person name="Lapidus A."/>
            <person name="Cheng J.-F."/>
            <person name="Goodwin L."/>
            <person name="Pitluck S."/>
            <person name="Peters L."/>
            <person name="Mikhailova N."/>
            <person name="Teshima H."/>
            <person name="Detter J.C."/>
            <person name="Han C."/>
            <person name="Tapia R."/>
            <person name="Land M."/>
            <person name="Hauser L."/>
            <person name="Kyrpides N."/>
            <person name="Ivanova N."/>
            <person name="Pagani I."/>
            <person name="Dunn J."/>
            <person name="Taghavi S."/>
            <person name="Francis A."/>
            <person name="van der Lelie D."/>
            <person name="Woyke T."/>
        </authorList>
    </citation>
    <scope>NUCLEOTIDE SEQUENCE [LARGE SCALE GENOMIC DNA]</scope>
    <source>
        <strain evidence="1 2">BC1</strain>
    </source>
</reference>
<keyword evidence="1" id="KW-0378">Hydrolase</keyword>
<protein>
    <submittedName>
        <fullName evidence="1">HAD-superfamily hydrolase, subfamily IIB</fullName>
    </submittedName>
</protein>
<dbReference type="PATRIC" id="fig|86416.3.peg.4230"/>
<gene>
    <name evidence="1" type="ORF">Clopa_4225</name>
</gene>
<dbReference type="PANTHER" id="PTHR10000">
    <property type="entry name" value="PHOSPHOSERINE PHOSPHATASE"/>
    <property type="match status" value="1"/>
</dbReference>
<dbReference type="InterPro" id="IPR000150">
    <property type="entry name" value="Cof"/>
</dbReference>
<dbReference type="RefSeq" id="WP_015617226.1">
    <property type="nucleotide sequence ID" value="NC_021182.1"/>
</dbReference>
<dbReference type="Gene3D" id="3.30.1240.10">
    <property type="match status" value="1"/>
</dbReference>
<dbReference type="GO" id="GO:0000287">
    <property type="term" value="F:magnesium ion binding"/>
    <property type="evidence" value="ECO:0007669"/>
    <property type="project" value="TreeGrafter"/>
</dbReference>
<dbReference type="PROSITE" id="PS01229">
    <property type="entry name" value="COF_2"/>
    <property type="match status" value="1"/>
</dbReference>
<dbReference type="SFLD" id="SFLDS00003">
    <property type="entry name" value="Haloacid_Dehalogenase"/>
    <property type="match status" value="1"/>
</dbReference>
<keyword evidence="2" id="KW-1185">Reference proteome</keyword>
<dbReference type="GO" id="GO:0005829">
    <property type="term" value="C:cytosol"/>
    <property type="evidence" value="ECO:0007669"/>
    <property type="project" value="TreeGrafter"/>
</dbReference>
<dbReference type="NCBIfam" id="TIGR01484">
    <property type="entry name" value="HAD-SF-IIB"/>
    <property type="match status" value="1"/>
</dbReference>
<evidence type="ECO:0000313" key="1">
    <source>
        <dbReference type="EMBL" id="AGK98952.1"/>
    </source>
</evidence>
<dbReference type="Gene3D" id="3.40.50.1000">
    <property type="entry name" value="HAD superfamily/HAD-like"/>
    <property type="match status" value="1"/>
</dbReference>
<dbReference type="Proteomes" id="UP000013523">
    <property type="component" value="Chromosome"/>
</dbReference>